<dbReference type="Pfam" id="PF07332">
    <property type="entry name" value="Phage_holin_3_6"/>
    <property type="match status" value="1"/>
</dbReference>
<gene>
    <name evidence="2" type="ORF">FHS57_005255</name>
</gene>
<proteinExistence type="predicted"/>
<dbReference type="AlphaFoldDB" id="A0A7W5ZPH8"/>
<sequence length="110" mass="13134">MIEKIEEIRDYLYKYLEARLDLFKTEAQEQIENIVIQIIYLVVLLLLVSLTGIFVFIMLAVLLNEWLDSRYWGFAIVFGLLLIKTIVWIRAGGWVNNIVRRLLYHIFKKN</sequence>
<keyword evidence="3" id="KW-1185">Reference proteome</keyword>
<keyword evidence="1" id="KW-1133">Transmembrane helix</keyword>
<protein>
    <submittedName>
        <fullName evidence="2">Putative membrane protein YqjE</fullName>
    </submittedName>
</protein>
<organism evidence="2 3">
    <name type="scientific">Runella defluvii</name>
    <dbReference type="NCBI Taxonomy" id="370973"/>
    <lineage>
        <taxon>Bacteria</taxon>
        <taxon>Pseudomonadati</taxon>
        <taxon>Bacteroidota</taxon>
        <taxon>Cytophagia</taxon>
        <taxon>Cytophagales</taxon>
        <taxon>Spirosomataceae</taxon>
        <taxon>Runella</taxon>
    </lineage>
</organism>
<comment type="caution">
    <text evidence="2">The sequence shown here is derived from an EMBL/GenBank/DDBJ whole genome shotgun (WGS) entry which is preliminary data.</text>
</comment>
<dbReference type="RefSeq" id="WP_122933044.1">
    <property type="nucleotide sequence ID" value="NZ_JACIBY010000015.1"/>
</dbReference>
<keyword evidence="1" id="KW-0812">Transmembrane</keyword>
<evidence type="ECO:0000313" key="3">
    <source>
        <dbReference type="Proteomes" id="UP000541352"/>
    </source>
</evidence>
<keyword evidence="1" id="KW-0472">Membrane</keyword>
<accession>A0A7W5ZPH8</accession>
<evidence type="ECO:0000256" key="1">
    <source>
        <dbReference type="SAM" id="Phobius"/>
    </source>
</evidence>
<feature type="transmembrane region" description="Helical" evidence="1">
    <location>
        <begin position="69"/>
        <end position="91"/>
    </location>
</feature>
<dbReference type="InterPro" id="IPR009937">
    <property type="entry name" value="Phage_holin_3_6"/>
</dbReference>
<dbReference type="Proteomes" id="UP000541352">
    <property type="component" value="Unassembled WGS sequence"/>
</dbReference>
<reference evidence="2 3" key="1">
    <citation type="submission" date="2020-08" db="EMBL/GenBank/DDBJ databases">
        <title>Genomic Encyclopedia of Type Strains, Phase IV (KMG-IV): sequencing the most valuable type-strain genomes for metagenomic binning, comparative biology and taxonomic classification.</title>
        <authorList>
            <person name="Goeker M."/>
        </authorList>
    </citation>
    <scope>NUCLEOTIDE SEQUENCE [LARGE SCALE GENOMIC DNA]</scope>
    <source>
        <strain evidence="2 3">DSM 17976</strain>
    </source>
</reference>
<evidence type="ECO:0000313" key="2">
    <source>
        <dbReference type="EMBL" id="MBB3841233.1"/>
    </source>
</evidence>
<feature type="transmembrane region" description="Helical" evidence="1">
    <location>
        <begin position="38"/>
        <end position="63"/>
    </location>
</feature>
<name>A0A7W5ZPH8_9BACT</name>
<dbReference type="EMBL" id="JACIBY010000015">
    <property type="protein sequence ID" value="MBB3841233.1"/>
    <property type="molecule type" value="Genomic_DNA"/>
</dbReference>